<evidence type="ECO:0000256" key="1">
    <source>
        <dbReference type="SAM" id="Phobius"/>
    </source>
</evidence>
<dbReference type="EMBL" id="KE720887">
    <property type="protein sequence ID" value="ERF74239.1"/>
    <property type="molecule type" value="Genomic_DNA"/>
</dbReference>
<dbReference type="RefSeq" id="XP_007800178.1">
    <property type="nucleotide sequence ID" value="XM_007801987.1"/>
</dbReference>
<dbReference type="HOGENOM" id="CLU_522773_0_0_1"/>
<dbReference type="Proteomes" id="UP000019373">
    <property type="component" value="Unassembled WGS sequence"/>
</dbReference>
<sequence length="521" mass="59825">MWTFKSQQRFQANAFAATWNNFLGRSTTKMEDLHLILGAMQDFRSAAIRDLPVKDRMKAILKGHAMLPVALLYAPGPRLQDDNPLHRWAPEFPQSNKLDCNLGYLKVFSDCLQIVGHGPAHTQSSESIWKPIRQLPNSNLLDKVCTAVVVLVSRFFGVGPAESPRQNLCLTMPKSEQSDRFTINIQTLSGYEQLWVEACPLEGVSRITVEDGMTCILFPNVYDLHGRASWYQAAGARFRVRQYNETSLHLIYDCPLQIYAYDRTKSRIRESQQDPSSTFPLLLTNPVAASCRIFIDCDLSTWPSAHHFFESPEGPLCEQVTIHMYGLAYVSIQAIWPVSFILVMATASSLHIQRLMVFYCYLGKVTLTCVECLWWRGIWKATERQVWSEDFGSNSPSVHRHYDILNQNPSLLIGLRRALLMVVLMAIFLAVGFTRPAAKWARWAGVMLGMELAQRLVLHVAWFKLPETALGRRVREQVQRRWLGLKEKLRRVREAHINQEMERVPYRESWDVDLQNFFVFG</sequence>
<reference evidence="3" key="1">
    <citation type="journal article" date="2014" name="BMC Genomics">
        <title>Genome characteristics reveal the impact of lichenization on lichen-forming fungus Endocarpon pusillum Hedwig (Verrucariales, Ascomycota).</title>
        <authorList>
            <person name="Wang Y.-Y."/>
            <person name="Liu B."/>
            <person name="Zhang X.-Y."/>
            <person name="Zhou Q.-M."/>
            <person name="Zhang T."/>
            <person name="Li H."/>
            <person name="Yu Y.-F."/>
            <person name="Zhang X.-L."/>
            <person name="Hao X.-Y."/>
            <person name="Wang M."/>
            <person name="Wang L."/>
            <person name="Wei J.-C."/>
        </authorList>
    </citation>
    <scope>NUCLEOTIDE SEQUENCE [LARGE SCALE GENOMIC DNA]</scope>
    <source>
        <strain evidence="3">Z07020 / HMAS-L-300199</strain>
    </source>
</reference>
<feature type="transmembrane region" description="Helical" evidence="1">
    <location>
        <begin position="324"/>
        <end position="347"/>
    </location>
</feature>
<evidence type="ECO:0000313" key="2">
    <source>
        <dbReference type="EMBL" id="ERF74239.1"/>
    </source>
</evidence>
<gene>
    <name evidence="2" type="ORF">EPUS_03429</name>
</gene>
<keyword evidence="3" id="KW-1185">Reference proteome</keyword>
<keyword evidence="1" id="KW-1133">Transmembrane helix</keyword>
<accession>U1HXQ6</accession>
<dbReference type="GeneID" id="19238472"/>
<dbReference type="AlphaFoldDB" id="U1HXQ6"/>
<organism evidence="2 3">
    <name type="scientific">Endocarpon pusillum (strain Z07020 / HMAS-L-300199)</name>
    <name type="common">Lichen-forming fungus</name>
    <dbReference type="NCBI Taxonomy" id="1263415"/>
    <lineage>
        <taxon>Eukaryota</taxon>
        <taxon>Fungi</taxon>
        <taxon>Dikarya</taxon>
        <taxon>Ascomycota</taxon>
        <taxon>Pezizomycotina</taxon>
        <taxon>Eurotiomycetes</taxon>
        <taxon>Chaetothyriomycetidae</taxon>
        <taxon>Verrucariales</taxon>
        <taxon>Verrucariaceae</taxon>
        <taxon>Endocarpon</taxon>
    </lineage>
</organism>
<evidence type="ECO:0000313" key="3">
    <source>
        <dbReference type="Proteomes" id="UP000019373"/>
    </source>
</evidence>
<keyword evidence="1" id="KW-0472">Membrane</keyword>
<feature type="transmembrane region" description="Helical" evidence="1">
    <location>
        <begin position="418"/>
        <end position="437"/>
    </location>
</feature>
<name>U1HXQ6_ENDPU</name>
<proteinExistence type="predicted"/>
<protein>
    <submittedName>
        <fullName evidence="2">Uncharacterized protein</fullName>
    </submittedName>
</protein>
<dbReference type="OrthoDB" id="2426273at2759"/>
<keyword evidence="1" id="KW-0812">Transmembrane</keyword>